<accession>A0A3B0Z7R3</accession>
<dbReference type="EMBL" id="UOFO01000036">
    <property type="protein sequence ID" value="VAW84233.1"/>
    <property type="molecule type" value="Genomic_DNA"/>
</dbReference>
<dbReference type="AlphaFoldDB" id="A0A3B0Z7R3"/>
<gene>
    <name evidence="1" type="ORF">MNBD_GAMMA16-1497</name>
</gene>
<organism evidence="1">
    <name type="scientific">hydrothermal vent metagenome</name>
    <dbReference type="NCBI Taxonomy" id="652676"/>
    <lineage>
        <taxon>unclassified sequences</taxon>
        <taxon>metagenomes</taxon>
        <taxon>ecological metagenomes</taxon>
    </lineage>
</organism>
<sequence length="89" mass="10317">MKPLILLSLIIVSWTAPALAQNEVDLEGARIFGNKELPNITYIVPWQDERLDTIEIQPIGNLFEEALEPVDREIFKRKIELYQLLQKTL</sequence>
<reference evidence="1" key="1">
    <citation type="submission" date="2018-06" db="EMBL/GenBank/DDBJ databases">
        <authorList>
            <person name="Zhirakovskaya E."/>
        </authorList>
    </citation>
    <scope>NUCLEOTIDE SEQUENCE</scope>
</reference>
<proteinExistence type="predicted"/>
<evidence type="ECO:0000313" key="1">
    <source>
        <dbReference type="EMBL" id="VAW84233.1"/>
    </source>
</evidence>
<protein>
    <submittedName>
        <fullName evidence="1">Uncharacterized protein</fullName>
    </submittedName>
</protein>
<name>A0A3B0Z7R3_9ZZZZ</name>